<dbReference type="OrthoDB" id="7583028at2"/>
<dbReference type="PATRIC" id="fig|39960.10.peg.2516"/>
<comment type="caution">
    <text evidence="2">The sequence shown here is derived from an EMBL/GenBank/DDBJ whole genome shotgun (WGS) entry which is preliminary data.</text>
</comment>
<dbReference type="Gene3D" id="3.40.50.150">
    <property type="entry name" value="Vaccinia Virus protein VP39"/>
    <property type="match status" value="1"/>
</dbReference>
<dbReference type="InterPro" id="IPR029063">
    <property type="entry name" value="SAM-dependent_MTases_sf"/>
</dbReference>
<dbReference type="Pfam" id="PF08241">
    <property type="entry name" value="Methyltransf_11"/>
    <property type="match status" value="1"/>
</dbReference>
<organism evidence="2 3">
    <name type="scientific">Erythrobacter litoralis</name>
    <dbReference type="NCBI Taxonomy" id="39960"/>
    <lineage>
        <taxon>Bacteria</taxon>
        <taxon>Pseudomonadati</taxon>
        <taxon>Pseudomonadota</taxon>
        <taxon>Alphaproteobacteria</taxon>
        <taxon>Sphingomonadales</taxon>
        <taxon>Erythrobacteraceae</taxon>
        <taxon>Erythrobacter/Porphyrobacter group</taxon>
        <taxon>Erythrobacter</taxon>
    </lineage>
</organism>
<dbReference type="Proteomes" id="UP000027866">
    <property type="component" value="Unassembled WGS sequence"/>
</dbReference>
<accession>A0A074MKM6</accession>
<sequence>MSMGDHDDARAWGEFWKANAGGDSTGCLPERWAAIETAQRAAWRGFAEGLRQGARLLDLATGDGRVLRWLREERRDLDLQGIDRAPKLPPAPEGTATRGGIAMEDLPFADDSFDAVTSQFGFEYGDVAAVAGEIARVLGPDGRVGLMVHRGDGPILEHNRARRSAILWAIEEKAVPATVIRALHDPRGGIAAAAQVAAALTMLGEKAHGRGTPAWEIPEAVRRAIMIGADRGAQPGAIETTIEAIAAQAENELGRIASLARACERADARADIKAAFAAHGLEPGETVPVAEPSGRALADFLTFS</sequence>
<feature type="domain" description="Methyltransferase type 11" evidence="1">
    <location>
        <begin position="57"/>
        <end position="144"/>
    </location>
</feature>
<dbReference type="CDD" id="cd02440">
    <property type="entry name" value="AdoMet_MTases"/>
    <property type="match status" value="1"/>
</dbReference>
<dbReference type="AlphaFoldDB" id="A0A074MKM6"/>
<gene>
    <name evidence="2" type="ORF">EH32_11585</name>
</gene>
<protein>
    <recommendedName>
        <fullName evidence="1">Methyltransferase type 11 domain-containing protein</fullName>
    </recommendedName>
</protein>
<proteinExistence type="predicted"/>
<dbReference type="GO" id="GO:0008757">
    <property type="term" value="F:S-adenosylmethionine-dependent methyltransferase activity"/>
    <property type="evidence" value="ECO:0007669"/>
    <property type="project" value="InterPro"/>
</dbReference>
<evidence type="ECO:0000313" key="3">
    <source>
        <dbReference type="Proteomes" id="UP000027866"/>
    </source>
</evidence>
<name>A0A074MKM6_9SPHN</name>
<dbReference type="InterPro" id="IPR050508">
    <property type="entry name" value="Methyltransf_Superfamily"/>
</dbReference>
<dbReference type="InterPro" id="IPR013216">
    <property type="entry name" value="Methyltransf_11"/>
</dbReference>
<evidence type="ECO:0000259" key="1">
    <source>
        <dbReference type="Pfam" id="PF08241"/>
    </source>
</evidence>
<dbReference type="PANTHER" id="PTHR42912">
    <property type="entry name" value="METHYLTRANSFERASE"/>
    <property type="match status" value="1"/>
</dbReference>
<dbReference type="SUPFAM" id="SSF53335">
    <property type="entry name" value="S-adenosyl-L-methionine-dependent methyltransferases"/>
    <property type="match status" value="1"/>
</dbReference>
<dbReference type="KEGG" id="elq:Ga0102493_11262"/>
<reference evidence="2 3" key="1">
    <citation type="submission" date="2014-04" db="EMBL/GenBank/DDBJ databases">
        <title>A comprehensive comparison of genomes of Erythrobacter spp. Strains.</title>
        <authorList>
            <person name="Zheng Q."/>
        </authorList>
    </citation>
    <scope>NUCLEOTIDE SEQUENCE [LARGE SCALE GENOMIC DNA]</scope>
    <source>
        <strain evidence="2 3">DSM 8509</strain>
    </source>
</reference>
<keyword evidence="3" id="KW-1185">Reference proteome</keyword>
<evidence type="ECO:0000313" key="2">
    <source>
        <dbReference type="EMBL" id="KEO93355.1"/>
    </source>
</evidence>
<dbReference type="EMBL" id="JMIX01000006">
    <property type="protein sequence ID" value="KEO93355.1"/>
    <property type="molecule type" value="Genomic_DNA"/>
</dbReference>